<evidence type="ECO:0000256" key="1">
    <source>
        <dbReference type="SAM" id="Phobius"/>
    </source>
</evidence>
<keyword evidence="1" id="KW-0472">Membrane</keyword>
<accession>A0A8J2NWY5</accession>
<dbReference type="EMBL" id="CAJVCH010081202">
    <property type="protein sequence ID" value="CAG7721622.1"/>
    <property type="molecule type" value="Genomic_DNA"/>
</dbReference>
<evidence type="ECO:0000313" key="3">
    <source>
        <dbReference type="Proteomes" id="UP000708208"/>
    </source>
</evidence>
<keyword evidence="1" id="KW-1133">Transmembrane helix</keyword>
<evidence type="ECO:0000313" key="2">
    <source>
        <dbReference type="EMBL" id="CAG7721622.1"/>
    </source>
</evidence>
<reference evidence="2" key="1">
    <citation type="submission" date="2021-06" db="EMBL/GenBank/DDBJ databases">
        <authorList>
            <person name="Hodson N. C."/>
            <person name="Mongue J. A."/>
            <person name="Jaron S. K."/>
        </authorList>
    </citation>
    <scope>NUCLEOTIDE SEQUENCE</scope>
</reference>
<feature type="transmembrane region" description="Helical" evidence="1">
    <location>
        <begin position="6"/>
        <end position="27"/>
    </location>
</feature>
<proteinExistence type="predicted"/>
<keyword evidence="1" id="KW-0812">Transmembrane</keyword>
<name>A0A8J2NWY5_9HEXA</name>
<comment type="caution">
    <text evidence="2">The sequence shown here is derived from an EMBL/GenBank/DDBJ whole genome shotgun (WGS) entry which is preliminary data.</text>
</comment>
<keyword evidence="3" id="KW-1185">Reference proteome</keyword>
<organism evidence="2 3">
    <name type="scientific">Allacma fusca</name>
    <dbReference type="NCBI Taxonomy" id="39272"/>
    <lineage>
        <taxon>Eukaryota</taxon>
        <taxon>Metazoa</taxon>
        <taxon>Ecdysozoa</taxon>
        <taxon>Arthropoda</taxon>
        <taxon>Hexapoda</taxon>
        <taxon>Collembola</taxon>
        <taxon>Symphypleona</taxon>
        <taxon>Sminthuridae</taxon>
        <taxon>Allacma</taxon>
    </lineage>
</organism>
<dbReference type="AlphaFoldDB" id="A0A8J2NWY5"/>
<gene>
    <name evidence="2" type="ORF">AFUS01_LOCUS10824</name>
</gene>
<dbReference type="Proteomes" id="UP000708208">
    <property type="component" value="Unassembled WGS sequence"/>
</dbReference>
<sequence length="297" mass="33489">MSTDILYSLLGCITIVMTVLIAIYNLVHRGEADPEDKNLLAEIVASDDLSHLNWKDFQAEHVITSMEFPNHDKWCGKCWDDYILKGNISLSDEVHSIVSAVDDGEILQDFNPLREENKVHQNLKNEQRWYKSAHPRTIYHLQAGDCEGKCKVFKQTGRYLAALKFVDMCPVVISDQRLASANRSVWVPVCLEKITKSKLKSFKKINKIKVLCIATMSVVIFGIPSDNRISEEKIRELQKAIVDQDIKIGMTPEGRIFTNQINNLFNLSALLGNAPNNTVSFTLVPLVTLLFGGNRLG</sequence>
<protein>
    <submittedName>
        <fullName evidence="2">Uncharacterized protein</fullName>
    </submittedName>
</protein>